<keyword evidence="2" id="KW-0012">Acyltransferase</keyword>
<comment type="similarity">
    <text evidence="3">Belongs to the acetyltransferase family. RimJ subfamily.</text>
</comment>
<dbReference type="InterPro" id="IPR016181">
    <property type="entry name" value="Acyl_CoA_acyltransferase"/>
</dbReference>
<feature type="domain" description="N-acetyltransferase" evidence="4">
    <location>
        <begin position="7"/>
        <end position="171"/>
    </location>
</feature>
<dbReference type="InterPro" id="IPR051531">
    <property type="entry name" value="N-acetyltransferase"/>
</dbReference>
<dbReference type="PANTHER" id="PTHR43792:SF8">
    <property type="entry name" value="[RIBOSOMAL PROTEIN US5]-ALANINE N-ACETYLTRANSFERASE"/>
    <property type="match status" value="1"/>
</dbReference>
<dbReference type="Proteomes" id="UP001250181">
    <property type="component" value="Unassembled WGS sequence"/>
</dbReference>
<dbReference type="PANTHER" id="PTHR43792">
    <property type="entry name" value="GNAT FAMILY, PUTATIVE (AFU_ORTHOLOGUE AFUA_3G00765)-RELATED-RELATED"/>
    <property type="match status" value="1"/>
</dbReference>
<dbReference type="InterPro" id="IPR000182">
    <property type="entry name" value="GNAT_dom"/>
</dbReference>
<proteinExistence type="inferred from homology"/>
<evidence type="ECO:0000256" key="3">
    <source>
        <dbReference type="ARBA" id="ARBA00038502"/>
    </source>
</evidence>
<evidence type="ECO:0000313" key="6">
    <source>
        <dbReference type="Proteomes" id="UP001250181"/>
    </source>
</evidence>
<dbReference type="EMBL" id="JAWCTQ010000005">
    <property type="protein sequence ID" value="MDT9681600.1"/>
    <property type="molecule type" value="Genomic_DNA"/>
</dbReference>
<evidence type="ECO:0000256" key="1">
    <source>
        <dbReference type="ARBA" id="ARBA00022679"/>
    </source>
</evidence>
<dbReference type="Pfam" id="PF13302">
    <property type="entry name" value="Acetyltransf_3"/>
    <property type="match status" value="1"/>
</dbReference>
<protein>
    <submittedName>
        <fullName evidence="5">GNAT family N-acetyltransferase</fullName>
    </submittedName>
</protein>
<accession>A0ABU3QFN9</accession>
<keyword evidence="1" id="KW-0808">Transferase</keyword>
<keyword evidence="6" id="KW-1185">Reference proteome</keyword>
<dbReference type="RefSeq" id="WP_315876690.1">
    <property type="nucleotide sequence ID" value="NZ_JAWCTQ010000005.1"/>
</dbReference>
<comment type="caution">
    <text evidence="5">The sequence shown here is derived from an EMBL/GenBank/DDBJ whole genome shotgun (WGS) entry which is preliminary data.</text>
</comment>
<gene>
    <name evidence="5" type="ORF">RND61_05845</name>
</gene>
<dbReference type="SUPFAM" id="SSF55729">
    <property type="entry name" value="Acyl-CoA N-acyltransferases (Nat)"/>
    <property type="match status" value="1"/>
</dbReference>
<evidence type="ECO:0000256" key="2">
    <source>
        <dbReference type="ARBA" id="ARBA00023315"/>
    </source>
</evidence>
<sequence>MDAAPPVRLVPWSEGDFALLRAANAPEVTAYLGGPETEERLARRHRRYVEMSGGPKEAGRMYRVVLLPGEVPVGTIGYWPLTWDGERVYETGWSVLPGFQRRGVATAAAGAVVALAREARMYRYLHAYPSVRNAASNAVCRKAGFELRGERLFEYPAGRLTPSNDWRFDLEA</sequence>
<reference evidence="5 6" key="1">
    <citation type="submission" date="2023-09" db="EMBL/GenBank/DDBJ databases">
        <title>Streptomyces sp. nov.: A antagonism against Alternaria gaisen Producing Streptochlin, Isolated from Tamarix root soil.</title>
        <authorList>
            <person name="Chen Y."/>
        </authorList>
    </citation>
    <scope>NUCLEOTIDE SEQUENCE [LARGE SCALE GENOMIC DNA]</scope>
    <source>
        <strain evidence="5 6">TRM76323</strain>
    </source>
</reference>
<dbReference type="Gene3D" id="3.40.630.30">
    <property type="match status" value="1"/>
</dbReference>
<name>A0ABU3QFN9_9ACTN</name>
<dbReference type="PROSITE" id="PS51186">
    <property type="entry name" value="GNAT"/>
    <property type="match status" value="1"/>
</dbReference>
<evidence type="ECO:0000259" key="4">
    <source>
        <dbReference type="PROSITE" id="PS51186"/>
    </source>
</evidence>
<organism evidence="5 6">
    <name type="scientific">Streptomyces tamarix</name>
    <dbReference type="NCBI Taxonomy" id="3078565"/>
    <lineage>
        <taxon>Bacteria</taxon>
        <taxon>Bacillati</taxon>
        <taxon>Actinomycetota</taxon>
        <taxon>Actinomycetes</taxon>
        <taxon>Kitasatosporales</taxon>
        <taxon>Streptomycetaceae</taxon>
        <taxon>Streptomyces</taxon>
    </lineage>
</organism>
<evidence type="ECO:0000313" key="5">
    <source>
        <dbReference type="EMBL" id="MDT9681600.1"/>
    </source>
</evidence>